<keyword evidence="3" id="KW-1185">Reference proteome</keyword>
<reference evidence="3" key="1">
    <citation type="journal article" date="2019" name="Int. J. Syst. Evol. Microbiol.">
        <title>The Global Catalogue of Microorganisms (GCM) 10K type strain sequencing project: providing services to taxonomists for standard genome sequencing and annotation.</title>
        <authorList>
            <consortium name="The Broad Institute Genomics Platform"/>
            <consortium name="The Broad Institute Genome Sequencing Center for Infectious Disease"/>
            <person name="Wu L."/>
            <person name="Ma J."/>
        </authorList>
    </citation>
    <scope>NUCLEOTIDE SEQUENCE [LARGE SCALE GENOMIC DNA]</scope>
    <source>
        <strain evidence="3">JCM 16908</strain>
    </source>
</reference>
<feature type="domain" description="DUF5753" evidence="1">
    <location>
        <begin position="50"/>
        <end position="224"/>
    </location>
</feature>
<protein>
    <submittedName>
        <fullName evidence="2">Helix-turn-helix transcriptional regulator</fullName>
    </submittedName>
</protein>
<dbReference type="Pfam" id="PF19054">
    <property type="entry name" value="DUF5753"/>
    <property type="match status" value="1"/>
</dbReference>
<gene>
    <name evidence="2" type="ORF">GCM10022226_47690</name>
</gene>
<dbReference type="EMBL" id="BAAAZR010000017">
    <property type="protein sequence ID" value="GAA3821821.1"/>
    <property type="molecule type" value="Genomic_DNA"/>
</dbReference>
<proteinExistence type="predicted"/>
<evidence type="ECO:0000313" key="2">
    <source>
        <dbReference type="EMBL" id="GAA3821821.1"/>
    </source>
</evidence>
<name>A0ABP7ILW1_9ACTN</name>
<sequence length="234" mass="26466">MIGKIERGERPPSPEFVQQCDQIFGIDGHFDRLYQFMLQTPGPAWFTRWLEEIEPRSTVLRTWDPLLVPGLLQTEAYARYLFSREPNISSEEVEERVQARMLRKAVLDRGDPPAVWVLLDEGVLRRSIGGPDVIRAQMQYLLEVARRPNVAIQIVPYSAESTVGLTGAFILAELPGGEPDAVYVESAVTGEVTTDHDFVASIWGRYDTIRADAHPRHVSLKMIHDGIQQWNAVT</sequence>
<accession>A0ABP7ILW1</accession>
<dbReference type="Proteomes" id="UP001500888">
    <property type="component" value="Unassembled WGS sequence"/>
</dbReference>
<evidence type="ECO:0000313" key="3">
    <source>
        <dbReference type="Proteomes" id="UP001500888"/>
    </source>
</evidence>
<evidence type="ECO:0000259" key="1">
    <source>
        <dbReference type="Pfam" id="PF19054"/>
    </source>
</evidence>
<dbReference type="InterPro" id="IPR043917">
    <property type="entry name" value="DUF5753"/>
</dbReference>
<comment type="caution">
    <text evidence="2">The sequence shown here is derived from an EMBL/GenBank/DDBJ whole genome shotgun (WGS) entry which is preliminary data.</text>
</comment>
<organism evidence="2 3">
    <name type="scientific">Sphaerisporangium flaviroseum</name>
    <dbReference type="NCBI Taxonomy" id="509199"/>
    <lineage>
        <taxon>Bacteria</taxon>
        <taxon>Bacillati</taxon>
        <taxon>Actinomycetota</taxon>
        <taxon>Actinomycetes</taxon>
        <taxon>Streptosporangiales</taxon>
        <taxon>Streptosporangiaceae</taxon>
        <taxon>Sphaerisporangium</taxon>
    </lineage>
</organism>